<feature type="transmembrane region" description="Helical" evidence="11">
    <location>
        <begin position="12"/>
        <end position="37"/>
    </location>
</feature>
<dbReference type="GO" id="GO:0015297">
    <property type="term" value="F:antiporter activity"/>
    <property type="evidence" value="ECO:0007669"/>
    <property type="project" value="InterPro"/>
</dbReference>
<feature type="transmembrane region" description="Helical" evidence="11">
    <location>
        <begin position="165"/>
        <end position="188"/>
    </location>
</feature>
<keyword evidence="5" id="KW-1003">Cell membrane</keyword>
<gene>
    <name evidence="12" type="ORF">JCM16774_1171</name>
</gene>
<feature type="transmembrane region" description="Helical" evidence="11">
    <location>
        <begin position="49"/>
        <end position="72"/>
    </location>
</feature>
<feature type="transmembrane region" description="Helical" evidence="11">
    <location>
        <begin position="93"/>
        <end position="116"/>
    </location>
</feature>
<evidence type="ECO:0000256" key="10">
    <source>
        <dbReference type="SAM" id="MobiDB-lite"/>
    </source>
</evidence>
<feature type="transmembrane region" description="Helical" evidence="11">
    <location>
        <begin position="194"/>
        <end position="214"/>
    </location>
</feature>
<evidence type="ECO:0000256" key="7">
    <source>
        <dbReference type="ARBA" id="ARBA00022989"/>
    </source>
</evidence>
<evidence type="ECO:0000256" key="8">
    <source>
        <dbReference type="ARBA" id="ARBA00023136"/>
    </source>
</evidence>
<name>A0A510JA86_9FUSO</name>
<feature type="transmembrane region" description="Helical" evidence="11">
    <location>
        <begin position="408"/>
        <end position="428"/>
    </location>
</feature>
<dbReference type="PANTHER" id="PTHR43823">
    <property type="entry name" value="SPORULATION PROTEIN YKVU"/>
    <property type="match status" value="1"/>
</dbReference>
<sequence>MEKKRDELLNSSVLTLFIKYFIPTFIGSIVVVLYNIVDRFFVGKISEKALAGAGVSFYIVMILIAFSMLIGVGSGTIVSIRLGQGKEDEAEKILGNAVTIFGILGLVLFVLLQINLDTILLYSGANSETLPYARTYLEIILYAIFPLFFSYGLTNILNAAGTPRIAMFSMILGAITNIILDYVAVMIMKTGIEGTAYATLIGNVLSALFVMYFITVGKLPFKINLFGYELEDTSPIRLRFGNLKLSSDIVRDIFTIGMSPFLLQLASSGVGLITNKIVETNGGTYGVAVMTIINSYLPIMTMTVYSAAQAIQPIIGFNYGAENYKRVRKSLLTAVFSGFLLSAVFWIMVILFPKNLILFFNEKSTKEGLREGIKALRIYFALIIPASLGIILPNYFQATGRPRYSVTLNLLRQVVIFLLVVVIFSHIWKLDGVWYAQPFTDLMFALVLTVFLFRELRKLKMKEAETENGKNVQKSEETDKIIERDV</sequence>
<feature type="transmembrane region" description="Helical" evidence="11">
    <location>
        <begin position="136"/>
        <end position="153"/>
    </location>
</feature>
<dbReference type="InterPro" id="IPR048279">
    <property type="entry name" value="MdtK-like"/>
</dbReference>
<dbReference type="CDD" id="cd13143">
    <property type="entry name" value="MATE_MepA_like"/>
    <property type="match status" value="1"/>
</dbReference>
<dbReference type="Proteomes" id="UP000321606">
    <property type="component" value="Chromosome"/>
</dbReference>
<dbReference type="EMBL" id="AP019822">
    <property type="protein sequence ID" value="BBM36239.1"/>
    <property type="molecule type" value="Genomic_DNA"/>
</dbReference>
<feature type="region of interest" description="Disordered" evidence="10">
    <location>
        <begin position="466"/>
        <end position="486"/>
    </location>
</feature>
<feature type="transmembrane region" description="Helical" evidence="11">
    <location>
        <begin position="331"/>
        <end position="352"/>
    </location>
</feature>
<keyword evidence="9" id="KW-0046">Antibiotic resistance</keyword>
<dbReference type="Pfam" id="PF01554">
    <property type="entry name" value="MatE"/>
    <property type="match status" value="2"/>
</dbReference>
<dbReference type="STRING" id="714315.GCA_000516535_01172"/>
<keyword evidence="6 11" id="KW-0812">Transmembrane</keyword>
<dbReference type="InterPro" id="IPR045070">
    <property type="entry name" value="MATE_MepA-like"/>
</dbReference>
<keyword evidence="7 11" id="KW-1133">Transmembrane helix</keyword>
<dbReference type="GO" id="GO:0046677">
    <property type="term" value="P:response to antibiotic"/>
    <property type="evidence" value="ECO:0007669"/>
    <property type="project" value="UniProtKB-KW"/>
</dbReference>
<feature type="transmembrane region" description="Helical" evidence="11">
    <location>
        <begin position="285"/>
        <end position="311"/>
    </location>
</feature>
<dbReference type="InterPro" id="IPR051327">
    <property type="entry name" value="MATE_MepA_subfamily"/>
</dbReference>
<evidence type="ECO:0000256" key="6">
    <source>
        <dbReference type="ARBA" id="ARBA00022692"/>
    </source>
</evidence>
<evidence type="ECO:0000256" key="5">
    <source>
        <dbReference type="ARBA" id="ARBA00022475"/>
    </source>
</evidence>
<comment type="subcellular location">
    <subcellularLocation>
        <location evidence="1">Cell membrane</location>
        <topology evidence="1">Multi-pass membrane protein</topology>
    </subcellularLocation>
</comment>
<dbReference type="InterPro" id="IPR002528">
    <property type="entry name" value="MATE_fam"/>
</dbReference>
<proteinExistence type="inferred from homology"/>
<evidence type="ECO:0000256" key="3">
    <source>
        <dbReference type="ARBA" id="ARBA00022106"/>
    </source>
</evidence>
<dbReference type="PIRSF" id="PIRSF006603">
    <property type="entry name" value="DinF"/>
    <property type="match status" value="1"/>
</dbReference>
<organism evidence="12 13">
    <name type="scientific">Pseudoleptotrichia goodfellowii</name>
    <dbReference type="NCBI Taxonomy" id="157692"/>
    <lineage>
        <taxon>Bacteria</taxon>
        <taxon>Fusobacteriati</taxon>
        <taxon>Fusobacteriota</taxon>
        <taxon>Fusobacteriia</taxon>
        <taxon>Fusobacteriales</taxon>
        <taxon>Leptotrichiaceae</taxon>
        <taxon>Pseudoleptotrichia</taxon>
    </lineage>
</organism>
<dbReference type="AlphaFoldDB" id="A0A510JA86"/>
<dbReference type="GO" id="GO:0042910">
    <property type="term" value="F:xenobiotic transmembrane transporter activity"/>
    <property type="evidence" value="ECO:0007669"/>
    <property type="project" value="InterPro"/>
</dbReference>
<dbReference type="GO" id="GO:0005886">
    <property type="term" value="C:plasma membrane"/>
    <property type="evidence" value="ECO:0007669"/>
    <property type="project" value="UniProtKB-SubCell"/>
</dbReference>
<keyword evidence="8 11" id="KW-0472">Membrane</keyword>
<evidence type="ECO:0000256" key="11">
    <source>
        <dbReference type="SAM" id="Phobius"/>
    </source>
</evidence>
<evidence type="ECO:0000313" key="12">
    <source>
        <dbReference type="EMBL" id="BBM36239.1"/>
    </source>
</evidence>
<protein>
    <recommendedName>
        <fullName evidence="3">Multidrug export protein MepA</fullName>
    </recommendedName>
</protein>
<evidence type="ECO:0000256" key="9">
    <source>
        <dbReference type="ARBA" id="ARBA00023251"/>
    </source>
</evidence>
<feature type="transmembrane region" description="Helical" evidence="11">
    <location>
        <begin position="253"/>
        <end position="273"/>
    </location>
</feature>
<comment type="similarity">
    <text evidence="2">Belongs to the multi antimicrobial extrusion (MATE) (TC 2.A.66.1) family. MepA subfamily.</text>
</comment>
<keyword evidence="4" id="KW-0813">Transport</keyword>
<accession>A0A510JA86</accession>
<evidence type="ECO:0000256" key="2">
    <source>
        <dbReference type="ARBA" id="ARBA00008417"/>
    </source>
</evidence>
<feature type="transmembrane region" description="Helical" evidence="11">
    <location>
        <begin position="378"/>
        <end position="396"/>
    </location>
</feature>
<dbReference type="PANTHER" id="PTHR43823:SF3">
    <property type="entry name" value="MULTIDRUG EXPORT PROTEIN MEPA"/>
    <property type="match status" value="1"/>
</dbReference>
<evidence type="ECO:0000256" key="1">
    <source>
        <dbReference type="ARBA" id="ARBA00004651"/>
    </source>
</evidence>
<dbReference type="KEGG" id="lgo:JCM16774_1171"/>
<dbReference type="OrthoDB" id="9811110at2"/>
<evidence type="ECO:0000313" key="13">
    <source>
        <dbReference type="Proteomes" id="UP000321606"/>
    </source>
</evidence>
<dbReference type="RefSeq" id="WP_026737600.1">
    <property type="nucleotide sequence ID" value="NZ_AP019822.1"/>
</dbReference>
<dbReference type="NCBIfam" id="TIGR00797">
    <property type="entry name" value="matE"/>
    <property type="match status" value="1"/>
</dbReference>
<feature type="transmembrane region" description="Helical" evidence="11">
    <location>
        <begin position="434"/>
        <end position="453"/>
    </location>
</feature>
<evidence type="ECO:0000256" key="4">
    <source>
        <dbReference type="ARBA" id="ARBA00022448"/>
    </source>
</evidence>
<reference evidence="12 13" key="1">
    <citation type="submission" date="2019-07" db="EMBL/GenBank/DDBJ databases">
        <title>Complete Genome Sequence of Leptotrichia goodfellowii Strain JCM 16774.</title>
        <authorList>
            <person name="Watanabe S."/>
            <person name="Cui L."/>
        </authorList>
    </citation>
    <scope>NUCLEOTIDE SEQUENCE [LARGE SCALE GENOMIC DNA]</scope>
    <source>
        <strain evidence="12 13">JCM16774</strain>
    </source>
</reference>